<dbReference type="AlphaFoldDB" id="A0A316ZDF6"/>
<feature type="compositionally biased region" description="Pro residues" evidence="1">
    <location>
        <begin position="304"/>
        <end position="314"/>
    </location>
</feature>
<accession>A0A316ZDF6</accession>
<evidence type="ECO:0000256" key="1">
    <source>
        <dbReference type="SAM" id="MobiDB-lite"/>
    </source>
</evidence>
<feature type="region of interest" description="Disordered" evidence="1">
    <location>
        <begin position="269"/>
        <end position="290"/>
    </location>
</feature>
<feature type="region of interest" description="Disordered" evidence="1">
    <location>
        <begin position="295"/>
        <end position="314"/>
    </location>
</feature>
<evidence type="ECO:0008006" key="5">
    <source>
        <dbReference type="Google" id="ProtNLM"/>
    </source>
</evidence>
<sequence>LHLQDKWDRMLFFLRCGQVFFAAVLLLIGVVLAAFQNKWIGSPSGLTGLILALASLSLVASATFLVVPVVHERSDYKTFKSLNRALGEARVGFVVNGGWLGLGAILAMTQTISAYTLAGCKDPAKDSHAGSSNGKKEDYIAALPGFCRTKRAGAAFCWFLFLTWVVSALLFLRSWRLTRKNGPRIPPFTHPTDDSAFEPITGDDVDEDDRGDYAAAAAQSARYGEGGDGRYGGGYDVRPSYDAGNPFGDTAAGARPSYDYGAYGTAAAAPHTPHAPGGYAHSPPPQDPYAIINEQLNGRRAPERPPQLPPLYSH</sequence>
<feature type="region of interest" description="Disordered" evidence="1">
    <location>
        <begin position="182"/>
        <end position="209"/>
    </location>
</feature>
<feature type="non-terminal residue" evidence="3">
    <location>
        <position position="1"/>
    </location>
</feature>
<keyword evidence="4" id="KW-1185">Reference proteome</keyword>
<dbReference type="STRING" id="58919.A0A316ZDF6"/>
<feature type="transmembrane region" description="Helical" evidence="2">
    <location>
        <begin position="47"/>
        <end position="70"/>
    </location>
</feature>
<keyword evidence="2" id="KW-1133">Transmembrane helix</keyword>
<proteinExistence type="predicted"/>
<feature type="transmembrane region" description="Helical" evidence="2">
    <location>
        <begin position="12"/>
        <end position="35"/>
    </location>
</feature>
<dbReference type="Proteomes" id="UP000245946">
    <property type="component" value="Unassembled WGS sequence"/>
</dbReference>
<protein>
    <recommendedName>
        <fullName evidence="5">MARVEL domain-containing protein</fullName>
    </recommendedName>
</protein>
<name>A0A316ZDF6_9BASI</name>
<feature type="transmembrane region" description="Helical" evidence="2">
    <location>
        <begin position="152"/>
        <end position="172"/>
    </location>
</feature>
<dbReference type="OrthoDB" id="2218151at2759"/>
<reference evidence="3 4" key="1">
    <citation type="journal article" date="2018" name="Mol. Biol. Evol.">
        <title>Broad Genomic Sampling Reveals a Smut Pathogenic Ancestry of the Fungal Clade Ustilaginomycotina.</title>
        <authorList>
            <person name="Kijpornyongpan T."/>
            <person name="Mondo S.J."/>
            <person name="Barry K."/>
            <person name="Sandor L."/>
            <person name="Lee J."/>
            <person name="Lipzen A."/>
            <person name="Pangilinan J."/>
            <person name="LaButti K."/>
            <person name="Hainaut M."/>
            <person name="Henrissat B."/>
            <person name="Grigoriev I.V."/>
            <person name="Spatafora J.W."/>
            <person name="Aime M.C."/>
        </authorList>
    </citation>
    <scope>NUCLEOTIDE SEQUENCE [LARGE SCALE GENOMIC DNA]</scope>
    <source>
        <strain evidence="3 4">MCA 4186</strain>
    </source>
</reference>
<evidence type="ECO:0000313" key="3">
    <source>
        <dbReference type="EMBL" id="PWN99346.1"/>
    </source>
</evidence>
<organism evidence="3 4">
    <name type="scientific">Tilletiopsis washingtonensis</name>
    <dbReference type="NCBI Taxonomy" id="58919"/>
    <lineage>
        <taxon>Eukaryota</taxon>
        <taxon>Fungi</taxon>
        <taxon>Dikarya</taxon>
        <taxon>Basidiomycota</taxon>
        <taxon>Ustilaginomycotina</taxon>
        <taxon>Exobasidiomycetes</taxon>
        <taxon>Entylomatales</taxon>
        <taxon>Entylomatales incertae sedis</taxon>
        <taxon>Tilletiopsis</taxon>
    </lineage>
</organism>
<evidence type="ECO:0000313" key="4">
    <source>
        <dbReference type="Proteomes" id="UP000245946"/>
    </source>
</evidence>
<feature type="compositionally biased region" description="Low complexity" evidence="1">
    <location>
        <begin position="269"/>
        <end position="281"/>
    </location>
</feature>
<dbReference type="RefSeq" id="XP_025599625.1">
    <property type="nucleotide sequence ID" value="XM_025740132.1"/>
</dbReference>
<keyword evidence="2" id="KW-0812">Transmembrane</keyword>
<feature type="transmembrane region" description="Helical" evidence="2">
    <location>
        <begin position="91"/>
        <end position="109"/>
    </location>
</feature>
<evidence type="ECO:0000256" key="2">
    <source>
        <dbReference type="SAM" id="Phobius"/>
    </source>
</evidence>
<gene>
    <name evidence="3" type="ORF">FA09DRAFT_295720</name>
</gene>
<dbReference type="GeneID" id="37267678"/>
<dbReference type="EMBL" id="KZ819288">
    <property type="protein sequence ID" value="PWN99346.1"/>
    <property type="molecule type" value="Genomic_DNA"/>
</dbReference>
<keyword evidence="2" id="KW-0472">Membrane</keyword>